<organism evidence="1 2">
    <name type="scientific">Pseudaeromonas paramecii</name>
    <dbReference type="NCBI Taxonomy" id="2138166"/>
    <lineage>
        <taxon>Bacteria</taxon>
        <taxon>Pseudomonadati</taxon>
        <taxon>Pseudomonadota</taxon>
        <taxon>Gammaproteobacteria</taxon>
        <taxon>Aeromonadales</taxon>
        <taxon>Aeromonadaceae</taxon>
        <taxon>Pseudaeromonas</taxon>
    </lineage>
</organism>
<dbReference type="EMBL" id="BAABFC010000025">
    <property type="protein sequence ID" value="GAA4503649.1"/>
    <property type="molecule type" value="Genomic_DNA"/>
</dbReference>
<proteinExistence type="predicted"/>
<gene>
    <name evidence="1" type="ORF">GCM10023095_30350</name>
</gene>
<sequence>MLFQLAIHGATVGSRDDVKTRARHVFLQQLPDFLIIIHDKDLFAFCHFRQTTQLSGQIEHSQRGKCKLVAGLL</sequence>
<protein>
    <submittedName>
        <fullName evidence="1">Uncharacterized protein</fullName>
    </submittedName>
</protein>
<reference evidence="2" key="1">
    <citation type="journal article" date="2019" name="Int. J. Syst. Evol. Microbiol.">
        <title>The Global Catalogue of Microorganisms (GCM) 10K type strain sequencing project: providing services to taxonomists for standard genome sequencing and annotation.</title>
        <authorList>
            <consortium name="The Broad Institute Genomics Platform"/>
            <consortium name="The Broad Institute Genome Sequencing Center for Infectious Disease"/>
            <person name="Wu L."/>
            <person name="Ma J."/>
        </authorList>
    </citation>
    <scope>NUCLEOTIDE SEQUENCE [LARGE SCALE GENOMIC DNA]</scope>
    <source>
        <strain evidence="2">JCM 32226</strain>
    </source>
</reference>
<accession>A0ABP8QJV2</accession>
<evidence type="ECO:0000313" key="2">
    <source>
        <dbReference type="Proteomes" id="UP001501321"/>
    </source>
</evidence>
<dbReference type="Proteomes" id="UP001501321">
    <property type="component" value="Unassembled WGS sequence"/>
</dbReference>
<keyword evidence="2" id="KW-1185">Reference proteome</keyword>
<evidence type="ECO:0000313" key="1">
    <source>
        <dbReference type="EMBL" id="GAA4503649.1"/>
    </source>
</evidence>
<comment type="caution">
    <text evidence="1">The sequence shown here is derived from an EMBL/GenBank/DDBJ whole genome shotgun (WGS) entry which is preliminary data.</text>
</comment>
<name>A0ABP8QJV2_9GAMM</name>